<dbReference type="EMBL" id="UOFR01000015">
    <property type="protein sequence ID" value="VAW92482.1"/>
    <property type="molecule type" value="Genomic_DNA"/>
</dbReference>
<keyword evidence="1" id="KW-0812">Transmembrane</keyword>
<feature type="transmembrane region" description="Helical" evidence="1">
    <location>
        <begin position="200"/>
        <end position="218"/>
    </location>
</feature>
<feature type="transmembrane region" description="Helical" evidence="1">
    <location>
        <begin position="80"/>
        <end position="100"/>
    </location>
</feature>
<feature type="transmembrane region" description="Helical" evidence="1">
    <location>
        <begin position="7"/>
        <end position="25"/>
    </location>
</feature>
<proteinExistence type="predicted"/>
<evidence type="ECO:0000256" key="1">
    <source>
        <dbReference type="SAM" id="Phobius"/>
    </source>
</evidence>
<name>A0A3B0ZYG4_9ZZZZ</name>
<protein>
    <submittedName>
        <fullName evidence="2">Uncharacterized protein</fullName>
    </submittedName>
</protein>
<gene>
    <name evidence="2" type="ORF">MNBD_GAMMA21-518</name>
</gene>
<feature type="transmembrane region" description="Helical" evidence="1">
    <location>
        <begin position="45"/>
        <end position="68"/>
    </location>
</feature>
<sequence length="237" mass="27461">MFKKSGYFFIVLLLLAVIGFWKSYFSLFFHDIDVYPQLSEVENYIHFHAATMLLWLGLLITQAFLIRFNKRSLHKIIGKFSYILIPVLAVSLVLLAHSQLTIQEFGLTYGRLYILFLQLSLLVIFMIAYGLAITYRHTPARHARYMICTALTMIDPAVARLPIDIPSLPFSYQVVTFGITDLILIILIILERKKTKGREVFPIMLGVFLFFQILNLTATRSQIWDDFGLWFARLPLT</sequence>
<dbReference type="AlphaFoldDB" id="A0A3B0ZYG4"/>
<feature type="transmembrane region" description="Helical" evidence="1">
    <location>
        <begin position="145"/>
        <end position="163"/>
    </location>
</feature>
<evidence type="ECO:0000313" key="2">
    <source>
        <dbReference type="EMBL" id="VAW92482.1"/>
    </source>
</evidence>
<keyword evidence="1" id="KW-1133">Transmembrane helix</keyword>
<keyword evidence="1" id="KW-0472">Membrane</keyword>
<reference evidence="2" key="1">
    <citation type="submission" date="2018-06" db="EMBL/GenBank/DDBJ databases">
        <authorList>
            <person name="Zhirakovskaya E."/>
        </authorList>
    </citation>
    <scope>NUCLEOTIDE SEQUENCE</scope>
</reference>
<accession>A0A3B0ZYG4</accession>
<organism evidence="2">
    <name type="scientific">hydrothermal vent metagenome</name>
    <dbReference type="NCBI Taxonomy" id="652676"/>
    <lineage>
        <taxon>unclassified sequences</taxon>
        <taxon>metagenomes</taxon>
        <taxon>ecological metagenomes</taxon>
    </lineage>
</organism>
<feature type="transmembrane region" description="Helical" evidence="1">
    <location>
        <begin position="112"/>
        <end position="133"/>
    </location>
</feature>
<feature type="transmembrane region" description="Helical" evidence="1">
    <location>
        <begin position="169"/>
        <end position="188"/>
    </location>
</feature>